<organism evidence="1 2">
    <name type="scientific">Strongyloides papillosus</name>
    <name type="common">Intestinal threadworm</name>
    <dbReference type="NCBI Taxonomy" id="174720"/>
    <lineage>
        <taxon>Eukaryota</taxon>
        <taxon>Metazoa</taxon>
        <taxon>Ecdysozoa</taxon>
        <taxon>Nematoda</taxon>
        <taxon>Chromadorea</taxon>
        <taxon>Rhabditida</taxon>
        <taxon>Tylenchina</taxon>
        <taxon>Panagrolaimomorpha</taxon>
        <taxon>Strongyloidoidea</taxon>
        <taxon>Strongyloididae</taxon>
        <taxon>Strongyloides</taxon>
    </lineage>
</organism>
<evidence type="ECO:0000313" key="2">
    <source>
        <dbReference type="WBParaSite" id="SPAL_0001414533.1"/>
    </source>
</evidence>
<protein>
    <submittedName>
        <fullName evidence="2">Uncharacterized protein</fullName>
    </submittedName>
</protein>
<accession>A0A0N5C892</accession>
<evidence type="ECO:0000313" key="1">
    <source>
        <dbReference type="Proteomes" id="UP000046392"/>
    </source>
</evidence>
<dbReference type="WBParaSite" id="SPAL_0001414533.1">
    <property type="protein sequence ID" value="SPAL_0001414533.1"/>
    <property type="gene ID" value="SPAL_0001414533"/>
</dbReference>
<proteinExistence type="predicted"/>
<reference evidence="2" key="1">
    <citation type="submission" date="2017-02" db="UniProtKB">
        <authorList>
            <consortium name="WormBaseParasite"/>
        </authorList>
    </citation>
    <scope>IDENTIFICATION</scope>
</reference>
<sequence>MLQNLIHDCGCIYKDKLKALFNKDKAIFVRNLICDFYALIIFKYLLDYNSFIEEFIIIKNNALIVVLMKAIV</sequence>
<dbReference type="Proteomes" id="UP000046392">
    <property type="component" value="Unplaced"/>
</dbReference>
<dbReference type="AlphaFoldDB" id="A0A0N5C892"/>
<name>A0A0N5C892_STREA</name>
<keyword evidence="1" id="KW-1185">Reference proteome</keyword>